<dbReference type="RefSeq" id="WP_232080442.1">
    <property type="nucleotide sequence ID" value="NZ_AP022607.1"/>
</dbReference>
<dbReference type="PIRSF" id="PIRSF036625">
    <property type="entry name" value="GAF_ANTAR"/>
    <property type="match status" value="1"/>
</dbReference>
<reference evidence="6 7" key="1">
    <citation type="journal article" date="2019" name="Emerg. Microbes Infect.">
        <title>Comprehensive subspecies identification of 175 nontuberculous mycobacteria species based on 7547 genomic profiles.</title>
        <authorList>
            <person name="Matsumoto Y."/>
            <person name="Kinjo T."/>
            <person name="Motooka D."/>
            <person name="Nabeya D."/>
            <person name="Jung N."/>
            <person name="Uechi K."/>
            <person name="Horii T."/>
            <person name="Iida T."/>
            <person name="Fujita J."/>
            <person name="Nakamura S."/>
        </authorList>
    </citation>
    <scope>NUCLEOTIDE SEQUENCE [LARGE SCALE GENOMIC DNA]</scope>
    <source>
        <strain evidence="6 7">JCM 12687</strain>
        <plasmid evidence="6">pJCM12687</plasmid>
    </source>
</reference>
<dbReference type="InterPro" id="IPR012074">
    <property type="entry name" value="GAF_ANTAR"/>
</dbReference>
<dbReference type="Pfam" id="PF13185">
    <property type="entry name" value="GAF_2"/>
    <property type="match status" value="1"/>
</dbReference>
<keyword evidence="2" id="KW-0418">Kinase</keyword>
<keyword evidence="4" id="KW-0804">Transcription</keyword>
<dbReference type="InterPro" id="IPR036388">
    <property type="entry name" value="WH-like_DNA-bd_sf"/>
</dbReference>
<dbReference type="SUPFAM" id="SSF52172">
    <property type="entry name" value="CheY-like"/>
    <property type="match status" value="1"/>
</dbReference>
<organism evidence="6 7">
    <name type="scientific">Mycobacterium branderi</name>
    <dbReference type="NCBI Taxonomy" id="43348"/>
    <lineage>
        <taxon>Bacteria</taxon>
        <taxon>Bacillati</taxon>
        <taxon>Actinomycetota</taxon>
        <taxon>Actinomycetes</taxon>
        <taxon>Mycobacteriales</taxon>
        <taxon>Mycobacteriaceae</taxon>
        <taxon>Mycobacterium</taxon>
    </lineage>
</organism>
<evidence type="ECO:0000256" key="1">
    <source>
        <dbReference type="ARBA" id="ARBA00022679"/>
    </source>
</evidence>
<keyword evidence="7" id="KW-1185">Reference proteome</keyword>
<keyword evidence="6" id="KW-0614">Plasmid</keyword>
<keyword evidence="1" id="KW-0808">Transferase</keyword>
<evidence type="ECO:0000256" key="2">
    <source>
        <dbReference type="ARBA" id="ARBA00022777"/>
    </source>
</evidence>
<dbReference type="InterPro" id="IPR005561">
    <property type="entry name" value="ANTAR"/>
</dbReference>
<gene>
    <name evidence="6" type="ORF">MBRA_55010</name>
</gene>
<name>A0ABN6BHH3_9MYCO</name>
<dbReference type="InterPro" id="IPR003018">
    <property type="entry name" value="GAF"/>
</dbReference>
<evidence type="ECO:0000313" key="7">
    <source>
        <dbReference type="Proteomes" id="UP000467379"/>
    </source>
</evidence>
<dbReference type="Proteomes" id="UP000467379">
    <property type="component" value="Plasmid pJCM12687"/>
</dbReference>
<sequence length="236" mass="26431">MSNPDELSTTRQGQLQRLAELVRDLHQLTPPEGLLDELTEGAVQWVPGAQYAGITVTRRRSDIETAAATGSYPLILDDIQRRHREGPCLSAAWAHQTIRIDDLAVDDRWPRYCADAIAQTPIRSMLCFQLFGQDQAVGALNFFSEGINVFDNESVELGLVFATHAALVWNMQRRDEQFRSALASRDIIGQAKGMLMERYRIDAVAAFDLLRRLSQESNVPLAQIAQQVVHADHPSH</sequence>
<dbReference type="Gene3D" id="3.30.450.40">
    <property type="match status" value="1"/>
</dbReference>
<dbReference type="Gene3D" id="1.10.10.10">
    <property type="entry name" value="Winged helix-like DNA-binding domain superfamily/Winged helix DNA-binding domain"/>
    <property type="match status" value="1"/>
</dbReference>
<dbReference type="SMART" id="SM01012">
    <property type="entry name" value="ANTAR"/>
    <property type="match status" value="1"/>
</dbReference>
<feature type="domain" description="ANTAR" evidence="5">
    <location>
        <begin position="168"/>
        <end position="229"/>
    </location>
</feature>
<accession>A0ABN6BHH3</accession>
<dbReference type="Pfam" id="PF03861">
    <property type="entry name" value="ANTAR"/>
    <property type="match status" value="1"/>
</dbReference>
<geneLocation type="plasmid" evidence="6 7">
    <name>pJCM12687</name>
</geneLocation>
<dbReference type="PROSITE" id="PS50921">
    <property type="entry name" value="ANTAR"/>
    <property type="match status" value="1"/>
</dbReference>
<evidence type="ECO:0000259" key="5">
    <source>
        <dbReference type="PROSITE" id="PS50921"/>
    </source>
</evidence>
<dbReference type="InterPro" id="IPR029016">
    <property type="entry name" value="GAF-like_dom_sf"/>
</dbReference>
<dbReference type="InterPro" id="IPR011006">
    <property type="entry name" value="CheY-like_superfamily"/>
</dbReference>
<protein>
    <submittedName>
        <fullName evidence="6">Transcriptional regulator</fullName>
    </submittedName>
</protein>
<evidence type="ECO:0000313" key="6">
    <source>
        <dbReference type="EMBL" id="BBZ15306.1"/>
    </source>
</evidence>
<evidence type="ECO:0000256" key="3">
    <source>
        <dbReference type="ARBA" id="ARBA00023015"/>
    </source>
</evidence>
<dbReference type="EMBL" id="AP022607">
    <property type="protein sequence ID" value="BBZ15306.1"/>
    <property type="molecule type" value="Genomic_DNA"/>
</dbReference>
<evidence type="ECO:0000256" key="4">
    <source>
        <dbReference type="ARBA" id="ARBA00023163"/>
    </source>
</evidence>
<keyword evidence="3" id="KW-0805">Transcription regulation</keyword>
<dbReference type="SUPFAM" id="SSF55781">
    <property type="entry name" value="GAF domain-like"/>
    <property type="match status" value="1"/>
</dbReference>
<proteinExistence type="predicted"/>